<proteinExistence type="predicted"/>
<dbReference type="Gene3D" id="1.20.1280.50">
    <property type="match status" value="1"/>
</dbReference>
<reference evidence="1" key="1">
    <citation type="submission" date="2023-03" db="EMBL/GenBank/DDBJ databases">
        <title>Massive genome expansion in bonnet fungi (Mycena s.s.) driven by repeated elements and novel gene families across ecological guilds.</title>
        <authorList>
            <consortium name="Lawrence Berkeley National Laboratory"/>
            <person name="Harder C.B."/>
            <person name="Miyauchi S."/>
            <person name="Viragh M."/>
            <person name="Kuo A."/>
            <person name="Thoen E."/>
            <person name="Andreopoulos B."/>
            <person name="Lu D."/>
            <person name="Skrede I."/>
            <person name="Drula E."/>
            <person name="Henrissat B."/>
            <person name="Morin E."/>
            <person name="Kohler A."/>
            <person name="Barry K."/>
            <person name="LaButti K."/>
            <person name="Morin E."/>
            <person name="Salamov A."/>
            <person name="Lipzen A."/>
            <person name="Mereny Z."/>
            <person name="Hegedus B."/>
            <person name="Baldrian P."/>
            <person name="Stursova M."/>
            <person name="Weitz H."/>
            <person name="Taylor A."/>
            <person name="Grigoriev I.V."/>
            <person name="Nagy L.G."/>
            <person name="Martin F."/>
            <person name="Kauserud H."/>
        </authorList>
    </citation>
    <scope>NUCLEOTIDE SEQUENCE</scope>
    <source>
        <strain evidence="1">9284</strain>
    </source>
</reference>
<organism evidence="1 2">
    <name type="scientific">Roridomyces roridus</name>
    <dbReference type="NCBI Taxonomy" id="1738132"/>
    <lineage>
        <taxon>Eukaryota</taxon>
        <taxon>Fungi</taxon>
        <taxon>Dikarya</taxon>
        <taxon>Basidiomycota</taxon>
        <taxon>Agaricomycotina</taxon>
        <taxon>Agaricomycetes</taxon>
        <taxon>Agaricomycetidae</taxon>
        <taxon>Agaricales</taxon>
        <taxon>Marasmiineae</taxon>
        <taxon>Mycenaceae</taxon>
        <taxon>Roridomyces</taxon>
    </lineage>
</organism>
<sequence length="535" mass="59226">MSLSTCSACGSTVCNPAGSDLDSIVPGATPWTLMRCQQLATTNEVPNSAEVAFARDLISRTSVRLTSLDDEILALEDRLEHLKAKRAKLFKYHSDNVSVLSPLRRMPFELLAEIFSWSLPSRQKRGDASSVERSPWILARICSRWRQVAVSTPSLWSTIKAIYGVAGVPQLAMIRTQVERARRSLKICFHGSENVDSSSQLELFQFLSEHSAQWEVLNMQLTTALVPLLGTLRGRLPSLRKLILDWDKAESQVGVDSIKCFETAPSLRDVSIQPRGPGVRFIPVPFPSHQLTTYRLIGPWETHQRILQMAPNLVEARLVVLCDNAAVWPVPSSLTITLPHLERLHVTRVEALNYLRAPKLAELGVWIKEPGSLITTLDAFLLRSSCTPYRLCVEGLPHAPTTAEILEKYAFFTSLTIIYGFKGSRAVAGLDGHLTMLDRGDHPVLPHLTEISFGSLSRNIPVDYPLFLKMLQSRRRTVGPSALTSAAFINLKGLEPDAVTLAGLNDLSRDGLRLVLGSHVAAKSTFKRWTLSVGS</sequence>
<name>A0AAD7FW97_9AGAR</name>
<evidence type="ECO:0000313" key="1">
    <source>
        <dbReference type="EMBL" id="KAJ7646952.1"/>
    </source>
</evidence>
<dbReference type="Proteomes" id="UP001221142">
    <property type="component" value="Unassembled WGS sequence"/>
</dbReference>
<dbReference type="AlphaFoldDB" id="A0AAD7FW97"/>
<evidence type="ECO:0008006" key="3">
    <source>
        <dbReference type="Google" id="ProtNLM"/>
    </source>
</evidence>
<accession>A0AAD7FW97</accession>
<gene>
    <name evidence="1" type="ORF">FB45DRAFT_998278</name>
</gene>
<protein>
    <recommendedName>
        <fullName evidence="3">F-box domain-containing protein</fullName>
    </recommendedName>
</protein>
<dbReference type="EMBL" id="JARKIF010000002">
    <property type="protein sequence ID" value="KAJ7646952.1"/>
    <property type="molecule type" value="Genomic_DNA"/>
</dbReference>
<evidence type="ECO:0000313" key="2">
    <source>
        <dbReference type="Proteomes" id="UP001221142"/>
    </source>
</evidence>
<keyword evidence="2" id="KW-1185">Reference proteome</keyword>
<comment type="caution">
    <text evidence="1">The sequence shown here is derived from an EMBL/GenBank/DDBJ whole genome shotgun (WGS) entry which is preliminary data.</text>
</comment>